<dbReference type="AlphaFoldDB" id="A0A938XYI4"/>
<dbReference type="EMBL" id="JAFBDQ010000022">
    <property type="protein sequence ID" value="MBM7558032.1"/>
    <property type="molecule type" value="Genomic_DNA"/>
</dbReference>
<proteinExistence type="predicted"/>
<comment type="caution">
    <text evidence="1">The sequence shown here is derived from an EMBL/GenBank/DDBJ whole genome shotgun (WGS) entry which is preliminary data.</text>
</comment>
<protein>
    <submittedName>
        <fullName evidence="1">Uncharacterized protein</fullName>
    </submittedName>
</protein>
<organism evidence="1 2">
    <name type="scientific">Halanaerobacter jeridensis</name>
    <dbReference type="NCBI Taxonomy" id="706427"/>
    <lineage>
        <taxon>Bacteria</taxon>
        <taxon>Bacillati</taxon>
        <taxon>Bacillota</taxon>
        <taxon>Clostridia</taxon>
        <taxon>Halanaerobiales</taxon>
        <taxon>Halobacteroidaceae</taxon>
        <taxon>Halanaerobacter</taxon>
    </lineage>
</organism>
<dbReference type="GO" id="GO:0016810">
    <property type="term" value="F:hydrolase activity, acting on carbon-nitrogen (but not peptide) bonds"/>
    <property type="evidence" value="ECO:0007669"/>
    <property type="project" value="InterPro"/>
</dbReference>
<dbReference type="InterPro" id="IPR011059">
    <property type="entry name" value="Metal-dep_hydrolase_composite"/>
</dbReference>
<gene>
    <name evidence="1" type="ORF">JOC47_002901</name>
</gene>
<dbReference type="Gene3D" id="2.30.40.10">
    <property type="entry name" value="Urease, subunit C, domain 1"/>
    <property type="match status" value="1"/>
</dbReference>
<evidence type="ECO:0000313" key="2">
    <source>
        <dbReference type="Proteomes" id="UP000774000"/>
    </source>
</evidence>
<dbReference type="RefSeq" id="WP_204703005.1">
    <property type="nucleotide sequence ID" value="NZ_JAFBDQ010000022.1"/>
</dbReference>
<name>A0A938XYI4_9FIRM</name>
<sequence>MCVIIKNANVTTNRGSYKTDIAIKNNHCFPVDDHFEVNNSKVINASTIITDSILNSFNSRH</sequence>
<evidence type="ECO:0000313" key="1">
    <source>
        <dbReference type="EMBL" id="MBM7558032.1"/>
    </source>
</evidence>
<dbReference type="SUPFAM" id="SSF51338">
    <property type="entry name" value="Composite domain of metallo-dependent hydrolases"/>
    <property type="match status" value="1"/>
</dbReference>
<reference evidence="1" key="1">
    <citation type="submission" date="2021-01" db="EMBL/GenBank/DDBJ databases">
        <title>Genomic Encyclopedia of Type Strains, Phase IV (KMG-IV): sequencing the most valuable type-strain genomes for metagenomic binning, comparative biology and taxonomic classification.</title>
        <authorList>
            <person name="Goeker M."/>
        </authorList>
    </citation>
    <scope>NUCLEOTIDE SEQUENCE</scope>
    <source>
        <strain evidence="1">DSM 23230</strain>
    </source>
</reference>
<keyword evidence="2" id="KW-1185">Reference proteome</keyword>
<accession>A0A938XYI4</accession>
<dbReference type="Proteomes" id="UP000774000">
    <property type="component" value="Unassembled WGS sequence"/>
</dbReference>